<keyword evidence="4" id="KW-0843">Virulence</keyword>
<evidence type="ECO:0000259" key="7">
    <source>
        <dbReference type="Pfam" id="PF21814"/>
    </source>
</evidence>
<organism evidence="8 9">
    <name type="scientific">Pseudodesulfovibrio sediminis</name>
    <dbReference type="NCBI Taxonomy" id="2810563"/>
    <lineage>
        <taxon>Bacteria</taxon>
        <taxon>Pseudomonadati</taxon>
        <taxon>Thermodesulfobacteriota</taxon>
        <taxon>Desulfovibrionia</taxon>
        <taxon>Desulfovibrionales</taxon>
        <taxon>Desulfovibrionaceae</taxon>
    </lineage>
</organism>
<evidence type="ECO:0008006" key="10">
    <source>
        <dbReference type="Google" id="ProtNLM"/>
    </source>
</evidence>
<dbReference type="InterPro" id="IPR049250">
    <property type="entry name" value="DUF6883"/>
</dbReference>
<feature type="domain" description="DUF6883" evidence="7">
    <location>
        <begin position="514"/>
        <end position="622"/>
    </location>
</feature>
<dbReference type="InterPro" id="IPR006915">
    <property type="entry name" value="DUF637_hemagglutn_put"/>
</dbReference>
<dbReference type="Pfam" id="PF04829">
    <property type="entry name" value="PT-VENN"/>
    <property type="match status" value="1"/>
</dbReference>
<dbReference type="InterPro" id="IPR006914">
    <property type="entry name" value="VENN_dom"/>
</dbReference>
<protein>
    <recommendedName>
        <fullName evidence="10">DUF637 domain-containing protein</fullName>
    </recommendedName>
</protein>
<dbReference type="Pfam" id="PF04830">
    <property type="entry name" value="DUF637"/>
    <property type="match status" value="1"/>
</dbReference>
<accession>A0ABN6ETN7</accession>
<dbReference type="Proteomes" id="UP001053296">
    <property type="component" value="Chromosome"/>
</dbReference>
<dbReference type="EMBL" id="AP024485">
    <property type="protein sequence ID" value="BCS88787.1"/>
    <property type="molecule type" value="Genomic_DNA"/>
</dbReference>
<evidence type="ECO:0000313" key="9">
    <source>
        <dbReference type="Proteomes" id="UP001053296"/>
    </source>
</evidence>
<evidence type="ECO:0000256" key="2">
    <source>
        <dbReference type="ARBA" id="ARBA00022656"/>
    </source>
</evidence>
<name>A0ABN6ETN7_9BACT</name>
<evidence type="ECO:0000256" key="3">
    <source>
        <dbReference type="ARBA" id="ARBA00022913"/>
    </source>
</evidence>
<reference evidence="8" key="1">
    <citation type="journal article" date="2022" name="Arch. Microbiol.">
        <title>Pseudodesulfovibrio sediminis sp. nov., a mesophilic and neutrophilic sulfate-reducing bacterium isolated from sediment of a brackish lake.</title>
        <authorList>
            <person name="Takahashi A."/>
            <person name="Kojima H."/>
            <person name="Watanabe M."/>
            <person name="Fukui M."/>
        </authorList>
    </citation>
    <scope>NUCLEOTIDE SEQUENCE</scope>
    <source>
        <strain evidence="8">SF6</strain>
    </source>
</reference>
<keyword evidence="2" id="KW-0800">Toxin</keyword>
<keyword evidence="9" id="KW-1185">Reference proteome</keyword>
<evidence type="ECO:0000256" key="4">
    <source>
        <dbReference type="ARBA" id="ARBA00023026"/>
    </source>
</evidence>
<gene>
    <name evidence="8" type="ORF">PSDVSF_20290</name>
</gene>
<evidence type="ECO:0000256" key="1">
    <source>
        <dbReference type="ARBA" id="ARBA00004219"/>
    </source>
</evidence>
<keyword evidence="3" id="KW-1266">Target cell cytoplasm</keyword>
<feature type="domain" description="VENN motif-containing" evidence="5">
    <location>
        <begin position="311"/>
        <end position="342"/>
    </location>
</feature>
<proteinExistence type="predicted"/>
<sequence>MVVEYKETGNVQEDIAQLAQAPGLEWMAEIANRDDVNWQAVQEVHDQWKETNGGVGGPGMQLLSLAMAVALSFTGVGAAAGTAIADTVGMAGNAAMTAAFSAGFNSLVIQASMQVVGNGGDIGAALEALASIDTVRALATAMLTAGLSKGIIDYVNGDEVTAATGAATEAAKTAEEASFIADLAQSLQDSAIQAGVSAGVDTAINGGNLGENLLANMRSAAVSTLGATLANEIGEAYHKGDLDYVTHKIAHAALGAAMDLAMGGDGVSGAIGGAVGEITGEALAGEIKQALKDGNIDPTQVQDWMAAGVDVSKLAAGLVAAAADQDIGTAAEAAGNAAENNAFFVAAAIILEIADKIMMAADIAEFGEAVIIGDKEKQEELILGFLIGMGIENTIGNLVPGSYVALRTALKAGKLDVVLKLLPDSAIKWMVNHADEAFSKLQKKLIDEYPDLQDALTHFDFDSLKSSDELETLVAKRMDEINVPASGAGTDVAKVADEVASDALKVFKADGAGKLIGAENAYIDSRKFTEYALNPNHASGGNKARVFNSVLGYNQSNYDSLIAQIQRGIKDNIAISGKIDNFGTRFTVDIPVTGPKGSAVVRTGWIYKPGENIPSLTTLFVK</sequence>
<evidence type="ECO:0000259" key="6">
    <source>
        <dbReference type="Pfam" id="PF04830"/>
    </source>
</evidence>
<dbReference type="Pfam" id="PF21814">
    <property type="entry name" value="DUF6883"/>
    <property type="match status" value="1"/>
</dbReference>
<comment type="subcellular location">
    <subcellularLocation>
        <location evidence="1">Target cell</location>
        <location evidence="1">Target cell cytoplasm</location>
    </subcellularLocation>
</comment>
<feature type="domain" description="DUF637" evidence="6">
    <location>
        <begin position="99"/>
        <end position="273"/>
    </location>
</feature>
<evidence type="ECO:0000259" key="5">
    <source>
        <dbReference type="Pfam" id="PF04829"/>
    </source>
</evidence>
<evidence type="ECO:0000313" key="8">
    <source>
        <dbReference type="EMBL" id="BCS88787.1"/>
    </source>
</evidence>